<comment type="caution">
    <text evidence="1">The sequence shown here is derived from an EMBL/GenBank/DDBJ whole genome shotgun (WGS) entry which is preliminary data.</text>
</comment>
<protein>
    <submittedName>
        <fullName evidence="1">Uncharacterized protein</fullName>
    </submittedName>
</protein>
<proteinExistence type="predicted"/>
<keyword evidence="2" id="KW-1185">Reference proteome</keyword>
<evidence type="ECO:0000313" key="2">
    <source>
        <dbReference type="Proteomes" id="UP001177260"/>
    </source>
</evidence>
<accession>A0ACC3BDC8</accession>
<name>A0ACC3BDC8_9EURO</name>
<reference evidence="1 2" key="1">
    <citation type="journal article" date="2023" name="ACS Omega">
        <title>Identification of the Neoaspergillic Acid Biosynthesis Gene Cluster by Establishing an In Vitro CRISPR-Ribonucleoprotein Genetic System in Aspergillus melleus.</title>
        <authorList>
            <person name="Yuan B."/>
            <person name="Grau M.F."/>
            <person name="Murata R.M."/>
            <person name="Torok T."/>
            <person name="Venkateswaran K."/>
            <person name="Stajich J.E."/>
            <person name="Wang C.C.C."/>
        </authorList>
    </citation>
    <scope>NUCLEOTIDE SEQUENCE [LARGE SCALE GENOMIC DNA]</scope>
    <source>
        <strain evidence="1 2">IMV 1140</strain>
    </source>
</reference>
<evidence type="ECO:0000313" key="1">
    <source>
        <dbReference type="EMBL" id="KAK1148652.1"/>
    </source>
</evidence>
<dbReference type="EMBL" id="JAOPJF010000006">
    <property type="protein sequence ID" value="KAK1148652.1"/>
    <property type="molecule type" value="Genomic_DNA"/>
</dbReference>
<dbReference type="Proteomes" id="UP001177260">
    <property type="component" value="Unassembled WGS sequence"/>
</dbReference>
<organism evidence="1 2">
    <name type="scientific">Aspergillus melleus</name>
    <dbReference type="NCBI Taxonomy" id="138277"/>
    <lineage>
        <taxon>Eukaryota</taxon>
        <taxon>Fungi</taxon>
        <taxon>Dikarya</taxon>
        <taxon>Ascomycota</taxon>
        <taxon>Pezizomycotina</taxon>
        <taxon>Eurotiomycetes</taxon>
        <taxon>Eurotiomycetidae</taxon>
        <taxon>Eurotiales</taxon>
        <taxon>Aspergillaceae</taxon>
        <taxon>Aspergillus</taxon>
        <taxon>Aspergillus subgen. Circumdati</taxon>
    </lineage>
</organism>
<gene>
    <name evidence="1" type="ORF">N8T08_008537</name>
</gene>
<sequence>MEKPISTWIHEAQVHALGDGPSFTSLRNVPAALPDPSERARSTIVNATGAASVILDGLLLVTQCGSPITYPRDSQDDGSGDGSWPGVPPRSVRNARSESGGSGTIGPRGGSLAPSFGSGGPGSFSSELKSMKTSRSTTPRPDDTFRRRGSSNVDYSDLSSTEERQAAIRNKIAKEMKIKTGTENMLEALLAKNPKQTKDQRLKVESELSTSNRKLAELHHELEEEIIRAQEPSTPPRSRLSSLFQGSSIRSPTRTNLDVDDEQVEYGEAEMESPTYVLAETLQALEIEGMSPDYYVERANSLVELFKRHPTLKYDLAWPDFGLRVQIMLLSDNKEVVAAGYRLTRYAIADRKSLQIIRSLHTDELVILSLVKESKASIEREQALKFVRGFLDVKDGVHEISRAVVRTIVAVAEHHEDRLRNISIMTLAEILVKEPALVSHAGGFAILHDALAEGTFGASESLIGSFLHVLDTPSSRKHLQGGCELEAVLAPFTDSLSDTVRNGRLKSSAKAISAMLKTWPGLVVLARNGAKPLQSLLNSLHYPDAQARDLIMELLFDALRIKPPSWSSSFLAGRRLTTYGRVANLRSDSDAKLTRGYYDDRDNQFDLTAHFSTLILATLVDAGLSQALSDLIEDEEDLSLRRKATLLLTEVLKLAHHSLPHNISAKLQVLPHLLPAAIKFDVENHDVSTSTIYQIESINRTLARSIGNVPNGAGRYNVEVDISASLLTGDQGKDKLSHAMDETQFRNAILETHVLNTVNYIKWKWDLIHRIVEGPLTNPKRLDEAIKGSKFIKRLVGFYRPFKYRFSMLPNTKPNQRYVRTGCALMRTLVQVPEGIKYLAENKFLRQVAECLAQVDRMSGLTSASPLFSREQMSSTLSGGYFALLGTLSGDANGLIMMERWHMLNMFYHIIELRDRDDLIQTLLGNMDYTKDSHLRVILSKALTTGSKEIRIFSTKLLRKYAVGNISLAPQTAIGNADWVVKLLVTQLYDPDVSVCQMAVKILEEACNHRDYLEYVVKCRPSLDHLGEIGAPLLLRFLSTSVGYHYLDGLDYITQEMDDWFLGRNDTYVGFVEAALTRAYVDQPRRGSLVPDDLVDMQDIGLVPPHFYRELARTAEGCKLLEQSGHFNEFAWTIRDFQLHEEDTEVLLKVKGCLWAVGNVGSMELGAPFLESDIVEKIVRMAESAEVLTMRGTAFFVLGLISRSRHGLRALWELGWDSAVDQKGNSLGLSLPTDFNKLFLVEFPSHSRHPGSKRASQEKFKEATLDSDPVNQKILKLIVDMGNTVLSKRAAADLHSIKSKQPERFHQPHLFRKTLSILESHHYRLPARRFALDLFDKSVMRRIVLEDESDSESEATSSQESS</sequence>